<gene>
    <name evidence="1" type="ORF">H6G83_25535</name>
</gene>
<keyword evidence="2" id="KW-1185">Reference proteome</keyword>
<proteinExistence type="predicted"/>
<organism evidence="1 2">
    <name type="scientific">Anabaena azotica FACHB-119</name>
    <dbReference type="NCBI Taxonomy" id="947527"/>
    <lineage>
        <taxon>Bacteria</taxon>
        <taxon>Bacillati</taxon>
        <taxon>Cyanobacteriota</taxon>
        <taxon>Cyanophyceae</taxon>
        <taxon>Nostocales</taxon>
        <taxon>Nostocaceae</taxon>
        <taxon>Anabaena</taxon>
        <taxon>Anabaena azotica</taxon>
    </lineage>
</organism>
<evidence type="ECO:0000313" key="1">
    <source>
        <dbReference type="EMBL" id="MBD2503929.1"/>
    </source>
</evidence>
<sequence length="203" mass="23032">MALERKDYEAVRYQLKKLVGEDKYNLNKYTNNEIRIAAENFQEFDPVAIANQVVANRSTEIVQETNAEIESEQSKALTISEKRSLAKMQASYMGIALSEIEIEQIVSSASNEITDNIEFLLEVKGLIQAYLANRNAMFQRQTSGIVEDIVDVINAGNDELARITEDTNETLRGIVEKCNGMKEDYKSPYKSRLESIRELLKVP</sequence>
<dbReference type="EMBL" id="JACJSG010000042">
    <property type="protein sequence ID" value="MBD2503929.1"/>
    <property type="molecule type" value="Genomic_DNA"/>
</dbReference>
<dbReference type="RefSeq" id="WP_190477197.1">
    <property type="nucleotide sequence ID" value="NZ_JACJSG010000042.1"/>
</dbReference>
<evidence type="ECO:0000313" key="2">
    <source>
        <dbReference type="Proteomes" id="UP000661112"/>
    </source>
</evidence>
<protein>
    <submittedName>
        <fullName evidence="1">Uncharacterized protein</fullName>
    </submittedName>
</protein>
<accession>A0ABR8DBC6</accession>
<reference evidence="1 2" key="1">
    <citation type="journal article" date="2020" name="ISME J.">
        <title>Comparative genomics reveals insights into cyanobacterial evolution and habitat adaptation.</title>
        <authorList>
            <person name="Chen M.Y."/>
            <person name="Teng W.K."/>
            <person name="Zhao L."/>
            <person name="Hu C.X."/>
            <person name="Zhou Y.K."/>
            <person name="Han B.P."/>
            <person name="Song L.R."/>
            <person name="Shu W.S."/>
        </authorList>
    </citation>
    <scope>NUCLEOTIDE SEQUENCE [LARGE SCALE GENOMIC DNA]</scope>
    <source>
        <strain evidence="1 2">FACHB-119</strain>
    </source>
</reference>
<comment type="caution">
    <text evidence="1">The sequence shown here is derived from an EMBL/GenBank/DDBJ whole genome shotgun (WGS) entry which is preliminary data.</text>
</comment>
<name>A0ABR8DBC6_9NOST</name>
<dbReference type="Proteomes" id="UP000661112">
    <property type="component" value="Unassembled WGS sequence"/>
</dbReference>